<dbReference type="InterPro" id="IPR036396">
    <property type="entry name" value="Cyt_P450_sf"/>
</dbReference>
<evidence type="ECO:0000256" key="12">
    <source>
        <dbReference type="SAM" id="Phobius"/>
    </source>
</evidence>
<comment type="cofactor">
    <cofactor evidence="1 10">
        <name>heme</name>
        <dbReference type="ChEBI" id="CHEBI:30413"/>
    </cofactor>
</comment>
<dbReference type="GO" id="GO:0006082">
    <property type="term" value="P:organic acid metabolic process"/>
    <property type="evidence" value="ECO:0007669"/>
    <property type="project" value="TreeGrafter"/>
</dbReference>
<evidence type="ECO:0000256" key="10">
    <source>
        <dbReference type="PIRSR" id="PIRSR602401-1"/>
    </source>
</evidence>
<dbReference type="PANTHER" id="PTHR24300:SF319">
    <property type="entry name" value="CYTOCHROME P450, FAMILY 2, SUBFAMILY AC, POLYPEPTIDE 1"/>
    <property type="match status" value="1"/>
</dbReference>
<sequence length="504" mass="57531">MVVSVMETHFLQFPSISTLLGLVGILLALFIILPGFNRQRKEPPGPRRLFLFGNLLQLNPKSLESTLRDLRKKHGPVFTFHFGPQKVVVLAGCKMIKQALINRNAFSVKAKSAIIEDLKLNHGIAFANGESWKEMRSFAMSSLKGKEKWEEKIIEESQYLIDVMQEKDGEAFDTTQPVSHAVCNVISSLVYGKRFEYDDPVYKSMVARTTRNTYLMGSTSIQLYNLFPRLFHWIGARRELMENSFANRRHMKELIKGLEETFNPQMCRGVVDSFFARKIQHEASGTTNSHYHEDNLLLTVVNLFTAGTDTTSSTLRYALLLMAKYPKIQDRVQGELSRVVGGRQVRLQDRKNLPYTDAVIHEIQRMASTVPSVLRCASRDVTFQEYFIKKGTPVLVWLSSALEDEDEWEQPHTFNPAHFLDKDGNFRKREAFLPFSAGARVCAGESLARMELLLFFTSLLQHFRFTPPPGVSKDELDLTQVGGFTQSPLPHELCPKSYHRMKET</sequence>
<evidence type="ECO:0000256" key="3">
    <source>
        <dbReference type="ARBA" id="ARBA00010617"/>
    </source>
</evidence>
<reference evidence="13" key="1">
    <citation type="submission" date="2025-08" db="UniProtKB">
        <authorList>
            <consortium name="Ensembl"/>
        </authorList>
    </citation>
    <scope>IDENTIFICATION</scope>
</reference>
<dbReference type="PANTHER" id="PTHR24300">
    <property type="entry name" value="CYTOCHROME P450 508A4-RELATED"/>
    <property type="match status" value="1"/>
</dbReference>
<dbReference type="Ensembl" id="ENSMMOT00000013340.1">
    <property type="protein sequence ID" value="ENSMMOP00000013128.1"/>
    <property type="gene ID" value="ENSMMOG00000009679.1"/>
</dbReference>
<keyword evidence="9 12" id="KW-0472">Membrane</keyword>
<reference evidence="13" key="2">
    <citation type="submission" date="2025-09" db="UniProtKB">
        <authorList>
            <consortium name="Ensembl"/>
        </authorList>
    </citation>
    <scope>IDENTIFICATION</scope>
</reference>
<evidence type="ECO:0000256" key="11">
    <source>
        <dbReference type="RuleBase" id="RU000461"/>
    </source>
</evidence>
<evidence type="ECO:0000256" key="9">
    <source>
        <dbReference type="ARBA" id="ARBA00023136"/>
    </source>
</evidence>
<proteinExistence type="inferred from homology"/>
<keyword evidence="7 10" id="KW-0408">Iron</keyword>
<comment type="similarity">
    <text evidence="3 11">Belongs to the cytochrome P450 family.</text>
</comment>
<keyword evidence="12" id="KW-1133">Transmembrane helix</keyword>
<keyword evidence="5 10" id="KW-0479">Metal-binding</keyword>
<dbReference type="InterPro" id="IPR008069">
    <property type="entry name" value="Cyt_P450_E_grp-I_CYP2D-like"/>
</dbReference>
<dbReference type="InterPro" id="IPR002401">
    <property type="entry name" value="Cyt_P450_E_grp-I"/>
</dbReference>
<evidence type="ECO:0000256" key="6">
    <source>
        <dbReference type="ARBA" id="ARBA00023002"/>
    </source>
</evidence>
<evidence type="ECO:0008006" key="15">
    <source>
        <dbReference type="Google" id="ProtNLM"/>
    </source>
</evidence>
<dbReference type="PRINTS" id="PR00463">
    <property type="entry name" value="EP450I"/>
</dbReference>
<evidence type="ECO:0000256" key="1">
    <source>
        <dbReference type="ARBA" id="ARBA00001971"/>
    </source>
</evidence>
<dbReference type="SUPFAM" id="SSF48264">
    <property type="entry name" value="Cytochrome P450"/>
    <property type="match status" value="1"/>
</dbReference>
<dbReference type="InterPro" id="IPR001128">
    <property type="entry name" value="Cyt_P450"/>
</dbReference>
<evidence type="ECO:0000256" key="7">
    <source>
        <dbReference type="ARBA" id="ARBA00023004"/>
    </source>
</evidence>
<keyword evidence="8 11" id="KW-0503">Monooxygenase</keyword>
<dbReference type="GO" id="GO:0006805">
    <property type="term" value="P:xenobiotic metabolic process"/>
    <property type="evidence" value="ECO:0007669"/>
    <property type="project" value="TreeGrafter"/>
</dbReference>
<dbReference type="OMA" id="NTQVTRE"/>
<evidence type="ECO:0000256" key="2">
    <source>
        <dbReference type="ARBA" id="ARBA00004370"/>
    </source>
</evidence>
<dbReference type="STRING" id="94237.ENSMMOP00000013128"/>
<keyword evidence="12" id="KW-0812">Transmembrane</keyword>
<feature type="binding site" description="axial binding residue" evidence="10">
    <location>
        <position position="442"/>
    </location>
    <ligand>
        <name>heme</name>
        <dbReference type="ChEBI" id="CHEBI:30413"/>
    </ligand>
    <ligandPart>
        <name>Fe</name>
        <dbReference type="ChEBI" id="CHEBI:18248"/>
    </ligandPart>
</feature>
<dbReference type="AlphaFoldDB" id="A0A3Q3WEP1"/>
<dbReference type="InterPro" id="IPR050182">
    <property type="entry name" value="Cytochrome_P450_fam2"/>
</dbReference>
<comment type="subcellular location">
    <subcellularLocation>
        <location evidence="2">Membrane</location>
    </subcellularLocation>
</comment>
<dbReference type="Pfam" id="PF00067">
    <property type="entry name" value="p450"/>
    <property type="match status" value="1"/>
</dbReference>
<dbReference type="Proteomes" id="UP000261620">
    <property type="component" value="Unplaced"/>
</dbReference>
<organism evidence="13 14">
    <name type="scientific">Mola mola</name>
    <name type="common">Ocean sunfish</name>
    <name type="synonym">Tetraodon mola</name>
    <dbReference type="NCBI Taxonomy" id="94237"/>
    <lineage>
        <taxon>Eukaryota</taxon>
        <taxon>Metazoa</taxon>
        <taxon>Chordata</taxon>
        <taxon>Craniata</taxon>
        <taxon>Vertebrata</taxon>
        <taxon>Euteleostomi</taxon>
        <taxon>Actinopterygii</taxon>
        <taxon>Neopterygii</taxon>
        <taxon>Teleostei</taxon>
        <taxon>Neoteleostei</taxon>
        <taxon>Acanthomorphata</taxon>
        <taxon>Eupercaria</taxon>
        <taxon>Tetraodontiformes</taxon>
        <taxon>Molidae</taxon>
        <taxon>Mola</taxon>
    </lineage>
</organism>
<dbReference type="GO" id="GO:0005506">
    <property type="term" value="F:iron ion binding"/>
    <property type="evidence" value="ECO:0007669"/>
    <property type="project" value="InterPro"/>
</dbReference>
<dbReference type="InterPro" id="IPR017972">
    <property type="entry name" value="Cyt_P450_CS"/>
</dbReference>
<dbReference type="Gene3D" id="1.10.630.10">
    <property type="entry name" value="Cytochrome P450"/>
    <property type="match status" value="1"/>
</dbReference>
<evidence type="ECO:0000256" key="5">
    <source>
        <dbReference type="ARBA" id="ARBA00022723"/>
    </source>
</evidence>
<protein>
    <recommendedName>
        <fullName evidence="15">Cytochrome P450, family 2, subfamily X, polypeptide 9</fullName>
    </recommendedName>
</protein>
<keyword evidence="6 11" id="KW-0560">Oxidoreductase</keyword>
<accession>A0A3Q3WEP1</accession>
<evidence type="ECO:0000256" key="8">
    <source>
        <dbReference type="ARBA" id="ARBA00023033"/>
    </source>
</evidence>
<evidence type="ECO:0000313" key="13">
    <source>
        <dbReference type="Ensembl" id="ENSMMOP00000013128.1"/>
    </source>
</evidence>
<dbReference type="GO" id="GO:0020037">
    <property type="term" value="F:heme binding"/>
    <property type="evidence" value="ECO:0007669"/>
    <property type="project" value="InterPro"/>
</dbReference>
<feature type="transmembrane region" description="Helical" evidence="12">
    <location>
        <begin position="12"/>
        <end position="33"/>
    </location>
</feature>
<dbReference type="GO" id="GO:0016020">
    <property type="term" value="C:membrane"/>
    <property type="evidence" value="ECO:0007669"/>
    <property type="project" value="UniProtKB-SubCell"/>
</dbReference>
<dbReference type="PRINTS" id="PR01686">
    <property type="entry name" value="EP450ICYP2D"/>
</dbReference>
<evidence type="ECO:0000313" key="14">
    <source>
        <dbReference type="Proteomes" id="UP000261620"/>
    </source>
</evidence>
<dbReference type="FunFam" id="1.10.630.10:FF:000004">
    <property type="entry name" value="cytochrome P450 2D15 isoform X1"/>
    <property type="match status" value="1"/>
</dbReference>
<dbReference type="PROSITE" id="PS00086">
    <property type="entry name" value="CYTOCHROME_P450"/>
    <property type="match status" value="1"/>
</dbReference>
<keyword evidence="4 10" id="KW-0349">Heme</keyword>
<dbReference type="GO" id="GO:0005737">
    <property type="term" value="C:cytoplasm"/>
    <property type="evidence" value="ECO:0007669"/>
    <property type="project" value="TreeGrafter"/>
</dbReference>
<evidence type="ECO:0000256" key="4">
    <source>
        <dbReference type="ARBA" id="ARBA00022617"/>
    </source>
</evidence>
<dbReference type="PRINTS" id="PR00385">
    <property type="entry name" value="P450"/>
</dbReference>
<name>A0A3Q3WEP1_MOLML</name>
<keyword evidence="14" id="KW-1185">Reference proteome</keyword>
<dbReference type="GO" id="GO:0016712">
    <property type="term" value="F:oxidoreductase activity, acting on paired donors, with incorporation or reduction of molecular oxygen, reduced flavin or flavoprotein as one donor, and incorporation of one atom of oxygen"/>
    <property type="evidence" value="ECO:0007669"/>
    <property type="project" value="InterPro"/>
</dbReference>